<evidence type="ECO:0000256" key="1">
    <source>
        <dbReference type="SAM" id="MobiDB-lite"/>
    </source>
</evidence>
<dbReference type="OrthoDB" id="3789162at2"/>
<proteinExistence type="predicted"/>
<dbReference type="EMBL" id="FOQG01000004">
    <property type="protein sequence ID" value="SFI04071.1"/>
    <property type="molecule type" value="Genomic_DNA"/>
</dbReference>
<dbReference type="STRING" id="1005945.SAMN05216561_104136"/>
<organism evidence="2 3">
    <name type="scientific">Nocardioides psychrotolerans</name>
    <dbReference type="NCBI Taxonomy" id="1005945"/>
    <lineage>
        <taxon>Bacteria</taxon>
        <taxon>Bacillati</taxon>
        <taxon>Actinomycetota</taxon>
        <taxon>Actinomycetes</taxon>
        <taxon>Propionibacteriales</taxon>
        <taxon>Nocardioidaceae</taxon>
        <taxon>Nocardioides</taxon>
    </lineage>
</organism>
<keyword evidence="3" id="KW-1185">Reference proteome</keyword>
<name>A0A1I3EZV8_9ACTN</name>
<sequence>MDDTNADRSGADHLSKGEIGKDAVQSTVEAAASAVGEVASILTKAVQDVAGAVGGFATEIFEIREAARKAADEQGD</sequence>
<dbReference type="AlphaFoldDB" id="A0A1I3EZV8"/>
<dbReference type="RefSeq" id="WP_091111462.1">
    <property type="nucleotide sequence ID" value="NZ_BKAF01000009.1"/>
</dbReference>
<dbReference type="Proteomes" id="UP000198649">
    <property type="component" value="Unassembled WGS sequence"/>
</dbReference>
<evidence type="ECO:0000313" key="2">
    <source>
        <dbReference type="EMBL" id="SFI04071.1"/>
    </source>
</evidence>
<gene>
    <name evidence="2" type="ORF">SAMN05216561_104136</name>
</gene>
<protein>
    <submittedName>
        <fullName evidence="2">Uncharacterized protein</fullName>
    </submittedName>
</protein>
<accession>A0A1I3EZV8</accession>
<feature type="region of interest" description="Disordered" evidence="1">
    <location>
        <begin position="1"/>
        <end position="21"/>
    </location>
</feature>
<reference evidence="2 3" key="1">
    <citation type="submission" date="2016-10" db="EMBL/GenBank/DDBJ databases">
        <authorList>
            <person name="de Groot N.N."/>
        </authorList>
    </citation>
    <scope>NUCLEOTIDE SEQUENCE [LARGE SCALE GENOMIC DNA]</scope>
    <source>
        <strain evidence="2 3">CGMCC 1.11156</strain>
    </source>
</reference>
<evidence type="ECO:0000313" key="3">
    <source>
        <dbReference type="Proteomes" id="UP000198649"/>
    </source>
</evidence>